<feature type="compositionally biased region" description="Pro residues" evidence="1">
    <location>
        <begin position="100"/>
        <end position="114"/>
    </location>
</feature>
<evidence type="ECO:0000256" key="1">
    <source>
        <dbReference type="SAM" id="MobiDB-lite"/>
    </source>
</evidence>
<evidence type="ECO:0008006" key="4">
    <source>
        <dbReference type="Google" id="ProtNLM"/>
    </source>
</evidence>
<dbReference type="EMBL" id="JAVDSG010000001">
    <property type="protein sequence ID" value="MDR6596947.1"/>
    <property type="molecule type" value="Genomic_DNA"/>
</dbReference>
<sequence>MASIREVAARVRAACEKGRQARSALERAEDLAEEAHDELARTLTGSTDPDVDPMLASFLAVKDGCKGYLWPLLNEAVKAADSYANRLAAEGSRNPDPAARHPPQPPTAQPPHQPPTRQTEPDDPFVIPPERIEQLRRELPPPVVPNTGQKTHGWWIGPDGQARHIVSERDWRSKLVNEQLAEKGWADGTARSGDVEIRLAADMAANGIKRATVVINHVVCKGRLNCDTLVPILLPEGATLTVYGINSKGMRTRTRYTGGAQPWWS</sequence>
<feature type="region of interest" description="Disordered" evidence="1">
    <location>
        <begin position="89"/>
        <end position="156"/>
    </location>
</feature>
<dbReference type="RefSeq" id="WP_310310014.1">
    <property type="nucleotide sequence ID" value="NZ_BAAAXB010000001.1"/>
</dbReference>
<evidence type="ECO:0000313" key="2">
    <source>
        <dbReference type="EMBL" id="MDR6596947.1"/>
    </source>
</evidence>
<dbReference type="Pfam" id="PF14428">
    <property type="entry name" value="DddA-like"/>
    <property type="match status" value="1"/>
</dbReference>
<organism evidence="2 3">
    <name type="scientific">Saccharothrix longispora</name>
    <dbReference type="NCBI Taxonomy" id="33920"/>
    <lineage>
        <taxon>Bacteria</taxon>
        <taxon>Bacillati</taxon>
        <taxon>Actinomycetota</taxon>
        <taxon>Actinomycetes</taxon>
        <taxon>Pseudonocardiales</taxon>
        <taxon>Pseudonocardiaceae</taxon>
        <taxon>Saccharothrix</taxon>
    </lineage>
</organism>
<protein>
    <recommendedName>
        <fullName evidence="4">Nucleic acid/nucleotide deaminase of polymorphic system toxin</fullName>
    </recommendedName>
</protein>
<dbReference type="InterPro" id="IPR032724">
    <property type="entry name" value="SCP1.201-like"/>
</dbReference>
<name>A0ABU1Q223_9PSEU</name>
<comment type="caution">
    <text evidence="2">The sequence shown here is derived from an EMBL/GenBank/DDBJ whole genome shotgun (WGS) entry which is preliminary data.</text>
</comment>
<reference evidence="2 3" key="1">
    <citation type="submission" date="2023-07" db="EMBL/GenBank/DDBJ databases">
        <title>Sequencing the genomes of 1000 actinobacteria strains.</title>
        <authorList>
            <person name="Klenk H.-P."/>
        </authorList>
    </citation>
    <scope>NUCLEOTIDE SEQUENCE [LARGE SCALE GENOMIC DNA]</scope>
    <source>
        <strain evidence="2 3">DSM 43749</strain>
    </source>
</reference>
<feature type="compositionally biased region" description="Basic and acidic residues" evidence="1">
    <location>
        <begin position="130"/>
        <end position="139"/>
    </location>
</feature>
<proteinExistence type="predicted"/>
<gene>
    <name evidence="2" type="ORF">J2S66_005331</name>
</gene>
<keyword evidence="3" id="KW-1185">Reference proteome</keyword>
<dbReference type="Proteomes" id="UP001268819">
    <property type="component" value="Unassembled WGS sequence"/>
</dbReference>
<evidence type="ECO:0000313" key="3">
    <source>
        <dbReference type="Proteomes" id="UP001268819"/>
    </source>
</evidence>
<accession>A0ABU1Q223</accession>